<protein>
    <submittedName>
        <fullName evidence="2">Uncharacterized protein</fullName>
    </submittedName>
</protein>
<dbReference type="EMBL" id="KZ613528">
    <property type="protein sequence ID" value="PMD13710.1"/>
    <property type="molecule type" value="Genomic_DNA"/>
</dbReference>
<dbReference type="AlphaFoldDB" id="A0A2J6PI61"/>
<evidence type="ECO:0000313" key="3">
    <source>
        <dbReference type="Proteomes" id="UP000235672"/>
    </source>
</evidence>
<organism evidence="2 3">
    <name type="scientific">Hyaloscypha hepaticicola</name>
    <dbReference type="NCBI Taxonomy" id="2082293"/>
    <lineage>
        <taxon>Eukaryota</taxon>
        <taxon>Fungi</taxon>
        <taxon>Dikarya</taxon>
        <taxon>Ascomycota</taxon>
        <taxon>Pezizomycotina</taxon>
        <taxon>Leotiomycetes</taxon>
        <taxon>Helotiales</taxon>
        <taxon>Hyaloscyphaceae</taxon>
        <taxon>Hyaloscypha</taxon>
    </lineage>
</organism>
<reference evidence="2 3" key="1">
    <citation type="submission" date="2016-05" db="EMBL/GenBank/DDBJ databases">
        <title>A degradative enzymes factory behind the ericoid mycorrhizal symbiosis.</title>
        <authorList>
            <consortium name="DOE Joint Genome Institute"/>
            <person name="Martino E."/>
            <person name="Morin E."/>
            <person name="Grelet G."/>
            <person name="Kuo A."/>
            <person name="Kohler A."/>
            <person name="Daghino S."/>
            <person name="Barry K."/>
            <person name="Choi C."/>
            <person name="Cichocki N."/>
            <person name="Clum A."/>
            <person name="Copeland A."/>
            <person name="Hainaut M."/>
            <person name="Haridas S."/>
            <person name="Labutti K."/>
            <person name="Lindquist E."/>
            <person name="Lipzen A."/>
            <person name="Khouja H.-R."/>
            <person name="Murat C."/>
            <person name="Ohm R."/>
            <person name="Olson A."/>
            <person name="Spatafora J."/>
            <person name="Veneault-Fourrey C."/>
            <person name="Henrissat B."/>
            <person name="Grigoriev I."/>
            <person name="Martin F."/>
            <person name="Perotto S."/>
        </authorList>
    </citation>
    <scope>NUCLEOTIDE SEQUENCE [LARGE SCALE GENOMIC DNA]</scope>
    <source>
        <strain evidence="2 3">UAMH 7357</strain>
    </source>
</reference>
<evidence type="ECO:0000256" key="1">
    <source>
        <dbReference type="SAM" id="MobiDB-lite"/>
    </source>
</evidence>
<dbReference type="OrthoDB" id="5138418at2759"/>
<sequence>MTNSPNTMPGAFNFHPREREPAAPRLSGAKSHIFQPPRTPSASASSSLILTRSTHSVMSLSSTGDVGSGRPKFAARKRTLEDYNERGDTTPKNYGGDNGYFWQGNGGGGFEGGVMGEGTDGWVPASPQPLVNTRYALAGGMDTPSLQAARDAELGTESYNDVAYRKSLGDDTEQSTMTRGGLFGEHEGPSFFPVEQDFGREANGRPRYGESPRTAAWSKTAISVAGAVVGKVWEFCRNSTAIFSGFHAGGGTGYRLNPEDTARNFEVIGEEKQLNYGDREGTPLPGQYPEELEFIGDYMDNPTPEQTPPRPSKRRQVSYNSNPTPNTENELARNWVVVPPPLTSTPSTQVRGPARYSMPTSSSSARRSVMANTSRPASRAAFSTAPRQKPHLTSRVSHAGSPALTSTRGASYASPRHSPNASLSGSRIPVAATSARVGSPSRAGAVDSPAAKEAARWAALKRKEEREQDESLRRLDRQLKDLIREGKEALGTKIEVDIEDDIRPSAGIKKWAF</sequence>
<dbReference type="Proteomes" id="UP000235672">
    <property type="component" value="Unassembled WGS sequence"/>
</dbReference>
<evidence type="ECO:0000313" key="2">
    <source>
        <dbReference type="EMBL" id="PMD13710.1"/>
    </source>
</evidence>
<gene>
    <name evidence="2" type="ORF">NA56DRAFT_755485</name>
</gene>
<proteinExistence type="predicted"/>
<feature type="region of interest" description="Disordered" evidence="1">
    <location>
        <begin position="296"/>
        <end position="427"/>
    </location>
</feature>
<feature type="region of interest" description="Disordered" evidence="1">
    <location>
        <begin position="433"/>
        <end position="452"/>
    </location>
</feature>
<feature type="compositionally biased region" description="Low complexity" evidence="1">
    <location>
        <begin position="344"/>
        <end position="368"/>
    </location>
</feature>
<keyword evidence="3" id="KW-1185">Reference proteome</keyword>
<name>A0A2J6PI61_9HELO</name>
<feature type="region of interest" description="Disordered" evidence="1">
    <location>
        <begin position="1"/>
        <end position="45"/>
    </location>
</feature>
<feature type="compositionally biased region" description="Polar residues" evidence="1">
    <location>
        <begin position="317"/>
        <end position="329"/>
    </location>
</feature>
<accession>A0A2J6PI61</accession>